<proteinExistence type="predicted"/>
<dbReference type="Gene3D" id="1.10.3290.10">
    <property type="entry name" value="Fido-like domain"/>
    <property type="match status" value="1"/>
</dbReference>
<keyword evidence="3" id="KW-1185">Reference proteome</keyword>
<dbReference type="InterPro" id="IPR036597">
    <property type="entry name" value="Fido-like_dom_sf"/>
</dbReference>
<feature type="domain" description="Fido" evidence="1">
    <location>
        <begin position="99"/>
        <end position="241"/>
    </location>
</feature>
<evidence type="ECO:0000313" key="2">
    <source>
        <dbReference type="EMBL" id="OYQ34278.1"/>
    </source>
</evidence>
<dbReference type="InterPro" id="IPR003812">
    <property type="entry name" value="Fido"/>
</dbReference>
<reference evidence="2 3" key="1">
    <citation type="submission" date="2017-07" db="EMBL/GenBank/DDBJ databases">
        <title>Niveispirillum cyanobacteriorum sp. nov., isolated from cyanobacterial aggregates in a eutrophic lake.</title>
        <authorList>
            <person name="Cai H."/>
        </authorList>
    </citation>
    <scope>NUCLEOTIDE SEQUENCE [LARGE SCALE GENOMIC DNA]</scope>
    <source>
        <strain evidence="3">TH1-14</strain>
    </source>
</reference>
<evidence type="ECO:0000259" key="1">
    <source>
        <dbReference type="PROSITE" id="PS51459"/>
    </source>
</evidence>
<comment type="caution">
    <text evidence="2">The sequence shown here is derived from an EMBL/GenBank/DDBJ whole genome shotgun (WGS) entry which is preliminary data.</text>
</comment>
<dbReference type="EMBL" id="NOXU01000029">
    <property type="protein sequence ID" value="OYQ34278.1"/>
    <property type="molecule type" value="Genomic_DNA"/>
</dbReference>
<dbReference type="Proteomes" id="UP000216998">
    <property type="component" value="Unassembled WGS sequence"/>
</dbReference>
<sequence>MEALAHIAEWGGDHPRLQAELVQAVRQTAPLLADLPPCLPAPLWPELILPIDRVAQIPAGRIQRAPISVEIAARIARPDMPAVTDALRTLGLRLKTGQAMSRDLVALQAALLPGTLSGIRKDSIALRRADESIDFQAPPAPLLEEGMALLMAQANRAVAAGNLALLAACYASINFLHPFADGNGRTSRRLLLAGIGACLDRDLSQLPIDLVVWSNRTYHDYRLRQITQAGQWSAWVAFLLQMLTHALTRLPALIGSIPPGEGRV</sequence>
<dbReference type="AlphaFoldDB" id="A0A255YYL0"/>
<dbReference type="PROSITE" id="PS51459">
    <property type="entry name" value="FIDO"/>
    <property type="match status" value="1"/>
</dbReference>
<gene>
    <name evidence="2" type="ORF">CHU95_12630</name>
</gene>
<organism evidence="2 3">
    <name type="scientific">Niveispirillum lacus</name>
    <dbReference type="NCBI Taxonomy" id="1981099"/>
    <lineage>
        <taxon>Bacteria</taxon>
        <taxon>Pseudomonadati</taxon>
        <taxon>Pseudomonadota</taxon>
        <taxon>Alphaproteobacteria</taxon>
        <taxon>Rhodospirillales</taxon>
        <taxon>Azospirillaceae</taxon>
        <taxon>Niveispirillum</taxon>
    </lineage>
</organism>
<evidence type="ECO:0000313" key="3">
    <source>
        <dbReference type="Proteomes" id="UP000216998"/>
    </source>
</evidence>
<dbReference type="SUPFAM" id="SSF140931">
    <property type="entry name" value="Fic-like"/>
    <property type="match status" value="1"/>
</dbReference>
<name>A0A255YYL0_9PROT</name>
<accession>A0A255YYL0</accession>
<dbReference type="Pfam" id="PF02661">
    <property type="entry name" value="Fic"/>
    <property type="match status" value="1"/>
</dbReference>
<protein>
    <recommendedName>
        <fullName evidence="1">Fido domain-containing protein</fullName>
    </recommendedName>
</protein>